<evidence type="ECO:0000313" key="17">
    <source>
        <dbReference type="EMBL" id="SLM87157.1"/>
    </source>
</evidence>
<dbReference type="Pfam" id="PF12705">
    <property type="entry name" value="PDDEXK_1"/>
    <property type="match status" value="1"/>
</dbReference>
<dbReference type="InterPro" id="IPR014016">
    <property type="entry name" value="UvrD-like_ATP-bd"/>
</dbReference>
<protein>
    <recommendedName>
        <fullName evidence="13">ATP-dependent helicase/nuclease subunit A</fullName>
        <ecNumber evidence="13">3.1.-.-</ecNumber>
        <ecNumber evidence="13">5.6.2.4</ecNumber>
    </recommendedName>
    <alternativeName>
        <fullName evidence="13">ATP-dependent helicase/nuclease AddA</fullName>
    </alternativeName>
    <alternativeName>
        <fullName evidence="13">DNA 3'-5' helicase AddA</fullName>
    </alternativeName>
</protein>
<dbReference type="Proteomes" id="UP000195918">
    <property type="component" value="Unassembled WGS sequence"/>
</dbReference>
<gene>
    <name evidence="13" type="primary">addA</name>
    <name evidence="17" type="ORF">FM121_13745</name>
</gene>
<evidence type="ECO:0000259" key="15">
    <source>
        <dbReference type="PROSITE" id="PS51198"/>
    </source>
</evidence>
<evidence type="ECO:0000256" key="14">
    <source>
        <dbReference type="PROSITE-ProRule" id="PRU00560"/>
    </source>
</evidence>
<organism evidence="17 18">
    <name type="scientific">Vagococcus fluvialis bH819</name>
    <dbReference type="NCBI Taxonomy" id="1255619"/>
    <lineage>
        <taxon>Bacteria</taxon>
        <taxon>Bacillati</taxon>
        <taxon>Bacillota</taxon>
        <taxon>Bacilli</taxon>
        <taxon>Lactobacillales</taxon>
        <taxon>Enterococcaceae</taxon>
        <taxon>Vagococcus</taxon>
    </lineage>
</organism>
<evidence type="ECO:0000256" key="12">
    <source>
        <dbReference type="ARBA" id="ARBA00048988"/>
    </source>
</evidence>
<dbReference type="OrthoDB" id="9810135at2"/>
<sequence>MTNLNLPLKPENSHFTDKQWQAVYDGGSNLLISASAGSGKTTVLVERVIQKIKSGINVDELLIVTYTEAAAKEMKQRIQVAVQSAVTEEKENDKKQHLIKQLSLLPTASISTLHAFCLTVIRKYYYLIHIDPVFRLLTDETEIELLKEDVWNDVRESLYGEKQESFYLLTENFSNDRNDNGLTKLIFSLANFAKSNTEPMEWLKKLPATYDISDNLAESQLYQSFMKPDMVKQLAQIQENNEKLTNSIKGEPDFEKTVGVLEQDAQLIGNLLQLLETDNLDGCYQSISQAKFAVIKGPNKKTSTEDVMMFYEEIKAERDLIKKQVATLKKNYFSLSPEKQVALMKETKPLVEEMVSVCEMYLHAFAKEKEKKNLVDFNDLEHFTLSILRQLEENQWQPTEASFYYRNKFHEVLVDEYQDVNRLQEGILYWLRKTEGENGNLFMVGDVKQSIYAFRLADPTLFIEKYEQYATEEDGRRIILAENFRSRGNVLDFTNLVFTQLMDRELGQIEYDQSAELITGFTGYPESKQHDTEILIFESETEESDIESLDLTFTIDDKTEGELLLVGQKIQEMISSKFPIYDKKKKESRPIKYQDIVLLSPTKKNNLVILDIFKELDIPLFVNDTQNYFQATEIRIMVSLLQIIDNPYQDIPLAAVLRSPIVGVKENDLVKIRQYDVHGYYYDALTRFLKEESANTPLYQKIYEFNQNLTSWRELARREKLVTLIWQIYQDTGLLDYVGGMLSGKQRQANLHALYDRATAYEEMNFKGLFQFVRFIEKMQAKNKDLAEPNDLNDEEDAVRVMTIHASKGLEFPVVFVLDMSKQFNMTDINNQSYIFDEALGSGIKYFDSINRVKYETMPYVVIREQKRKKMLAEEMRKLYVALTRAEEKLFLVGSYKNKEDALKKWQQNITSDHRVLSTSGRLGQRSLMGWVGMSLIRHPETIKAYPEITVEVLKGLGKSLANFSIEFFTKEMILSYRKQEVTEEIKAIMLNDQPNPQLLKQVVDRLNYQYTDLSATVTTSYQSVSEIKRVFEDPDNRELQVLDLSKPLSLTGNKIVGDELAKPNFLSEMVEVTPAEVGTATHLVMQLMDLSVVPTKESIVDMIQSLVEKTVLKSEIAKKIEPEIILDFFSSSFGSRLLQEHQLIKREQPFSLLLSAEDIFGNFEGKRSDRLLIHGIIDGYLETEKELILYDFKTDHISEKPTNEEIQKIKQRYTGQLNVYKKALEQVKGRQVTSVKLILLKGRLEIDLVE</sequence>
<evidence type="ECO:0000313" key="18">
    <source>
        <dbReference type="Proteomes" id="UP000195918"/>
    </source>
</evidence>
<keyword evidence="2 13" id="KW-0547">Nucleotide-binding</keyword>
<evidence type="ECO:0000256" key="4">
    <source>
        <dbReference type="ARBA" id="ARBA00022801"/>
    </source>
</evidence>
<dbReference type="GO" id="GO:0003690">
    <property type="term" value="F:double-stranded DNA binding"/>
    <property type="evidence" value="ECO:0007669"/>
    <property type="project" value="UniProtKB-UniRule"/>
</dbReference>
<evidence type="ECO:0000256" key="2">
    <source>
        <dbReference type="ARBA" id="ARBA00022741"/>
    </source>
</evidence>
<accession>A0A1X6WSB5</accession>
<evidence type="ECO:0000256" key="5">
    <source>
        <dbReference type="ARBA" id="ARBA00022806"/>
    </source>
</evidence>
<dbReference type="Pfam" id="PF00580">
    <property type="entry name" value="UvrD-helicase"/>
    <property type="match status" value="1"/>
</dbReference>
<dbReference type="Pfam" id="PF13361">
    <property type="entry name" value="UvrD_C"/>
    <property type="match status" value="1"/>
</dbReference>
<comment type="catalytic activity">
    <reaction evidence="11 13">
        <text>Couples ATP hydrolysis with the unwinding of duplex DNA by translocating in the 3'-5' direction.</text>
        <dbReference type="EC" id="5.6.2.4"/>
    </reaction>
</comment>
<dbReference type="GO" id="GO:0033202">
    <property type="term" value="C:DNA helicase complex"/>
    <property type="evidence" value="ECO:0007669"/>
    <property type="project" value="TreeGrafter"/>
</dbReference>
<evidence type="ECO:0000256" key="8">
    <source>
        <dbReference type="ARBA" id="ARBA00023125"/>
    </source>
</evidence>
<feature type="domain" description="UvrD-like helicase ATP-binding" evidence="15">
    <location>
        <begin position="13"/>
        <end position="487"/>
    </location>
</feature>
<dbReference type="HAMAP" id="MF_01451">
    <property type="entry name" value="AddA"/>
    <property type="match status" value="1"/>
</dbReference>
<evidence type="ECO:0000256" key="9">
    <source>
        <dbReference type="ARBA" id="ARBA00023204"/>
    </source>
</evidence>
<keyword evidence="6 13" id="KW-0269">Exonuclease</keyword>
<evidence type="ECO:0000256" key="1">
    <source>
        <dbReference type="ARBA" id="ARBA00022722"/>
    </source>
</evidence>
<keyword evidence="1 13" id="KW-0540">Nuclease</keyword>
<dbReference type="AlphaFoldDB" id="A0A1X6WSB5"/>
<keyword evidence="9 13" id="KW-0234">DNA repair</keyword>
<feature type="binding site" evidence="14">
    <location>
        <begin position="34"/>
        <end position="41"/>
    </location>
    <ligand>
        <name>ATP</name>
        <dbReference type="ChEBI" id="CHEBI:30616"/>
    </ligand>
</feature>
<comment type="similarity">
    <text evidence="13">Belongs to the helicase family. AddA subfamily.</text>
</comment>
<dbReference type="SUPFAM" id="SSF52540">
    <property type="entry name" value="P-loop containing nucleoside triphosphate hydrolases"/>
    <property type="match status" value="1"/>
</dbReference>
<dbReference type="Gene3D" id="3.90.320.10">
    <property type="match status" value="1"/>
</dbReference>
<dbReference type="GO" id="GO:0043138">
    <property type="term" value="F:3'-5' DNA helicase activity"/>
    <property type="evidence" value="ECO:0007669"/>
    <property type="project" value="UniProtKB-UniRule"/>
</dbReference>
<dbReference type="PROSITE" id="PS51198">
    <property type="entry name" value="UVRD_HELICASE_ATP_BIND"/>
    <property type="match status" value="1"/>
</dbReference>
<comment type="subunit">
    <text evidence="13">Heterodimer of AddA and AddB/RexB.</text>
</comment>
<keyword evidence="7 13" id="KW-0067">ATP-binding</keyword>
<dbReference type="PROSITE" id="PS51217">
    <property type="entry name" value="UVRD_HELICASE_CTER"/>
    <property type="match status" value="1"/>
</dbReference>
<keyword evidence="18" id="KW-1185">Reference proteome</keyword>
<keyword evidence="4 13" id="KW-0378">Hydrolase</keyword>
<dbReference type="GO" id="GO:0016887">
    <property type="term" value="F:ATP hydrolysis activity"/>
    <property type="evidence" value="ECO:0007669"/>
    <property type="project" value="RHEA"/>
</dbReference>
<dbReference type="GO" id="GO:0005524">
    <property type="term" value="F:ATP binding"/>
    <property type="evidence" value="ECO:0007669"/>
    <property type="project" value="UniProtKB-UniRule"/>
</dbReference>
<comment type="function">
    <text evidence="13">The heterodimer acts as both an ATP-dependent DNA helicase and an ATP-dependent, dual-direction single-stranded exonuclease. Recognizes the chi site generating a DNA molecule suitable for the initiation of homologous recombination. The AddA nuclease domain is required for chi fragment generation; this subunit has the helicase and 3' -&gt; 5' nuclease activities.</text>
</comment>
<dbReference type="NCBIfam" id="TIGR02785">
    <property type="entry name" value="addA_Gpos"/>
    <property type="match status" value="1"/>
</dbReference>
<name>A0A1X6WSB5_9ENTE</name>
<dbReference type="GO" id="GO:0000724">
    <property type="term" value="P:double-strand break repair via homologous recombination"/>
    <property type="evidence" value="ECO:0007669"/>
    <property type="project" value="UniProtKB-UniRule"/>
</dbReference>
<evidence type="ECO:0000259" key="16">
    <source>
        <dbReference type="PROSITE" id="PS51217"/>
    </source>
</evidence>
<keyword evidence="8 13" id="KW-0238">DNA-binding</keyword>
<evidence type="ECO:0000256" key="11">
    <source>
        <dbReference type="ARBA" id="ARBA00034617"/>
    </source>
</evidence>
<dbReference type="PANTHER" id="PTHR11070">
    <property type="entry name" value="UVRD / RECB / PCRA DNA HELICASE FAMILY MEMBER"/>
    <property type="match status" value="1"/>
</dbReference>
<dbReference type="EC" id="5.6.2.4" evidence="13"/>
<dbReference type="CDD" id="cd17932">
    <property type="entry name" value="DEXQc_UvrD"/>
    <property type="match status" value="1"/>
</dbReference>
<dbReference type="InterPro" id="IPR014017">
    <property type="entry name" value="DNA_helicase_UvrD-like_C"/>
</dbReference>
<feature type="domain" description="UvrD-like helicase C-terminal" evidence="16">
    <location>
        <begin position="515"/>
        <end position="809"/>
    </location>
</feature>
<dbReference type="Gene3D" id="1.10.274.50">
    <property type="match status" value="1"/>
</dbReference>
<comment type="catalytic activity">
    <reaction evidence="12 13">
        <text>ATP + H2O = ADP + phosphate + H(+)</text>
        <dbReference type="Rhea" id="RHEA:13065"/>
        <dbReference type="ChEBI" id="CHEBI:15377"/>
        <dbReference type="ChEBI" id="CHEBI:15378"/>
        <dbReference type="ChEBI" id="CHEBI:30616"/>
        <dbReference type="ChEBI" id="CHEBI:43474"/>
        <dbReference type="ChEBI" id="CHEBI:456216"/>
        <dbReference type="EC" id="5.6.2.4"/>
    </reaction>
</comment>
<dbReference type="InterPro" id="IPR014152">
    <property type="entry name" value="AddA"/>
</dbReference>
<dbReference type="InterPro" id="IPR011604">
    <property type="entry name" value="PDDEXK-like_dom_sf"/>
</dbReference>
<keyword evidence="5 13" id="KW-0347">Helicase</keyword>
<dbReference type="InterPro" id="IPR011335">
    <property type="entry name" value="Restrct_endonuc-II-like"/>
</dbReference>
<evidence type="ECO:0000256" key="13">
    <source>
        <dbReference type="HAMAP-Rule" id="MF_01451"/>
    </source>
</evidence>
<dbReference type="GO" id="GO:0005829">
    <property type="term" value="C:cytosol"/>
    <property type="evidence" value="ECO:0007669"/>
    <property type="project" value="TreeGrafter"/>
</dbReference>
<comment type="cofactor">
    <cofactor evidence="13">
        <name>Mg(2+)</name>
        <dbReference type="ChEBI" id="CHEBI:18420"/>
    </cofactor>
</comment>
<dbReference type="EMBL" id="FWFD01000020">
    <property type="protein sequence ID" value="SLM87157.1"/>
    <property type="molecule type" value="Genomic_DNA"/>
</dbReference>
<evidence type="ECO:0000256" key="7">
    <source>
        <dbReference type="ARBA" id="ARBA00022840"/>
    </source>
</evidence>
<dbReference type="SUPFAM" id="SSF52980">
    <property type="entry name" value="Restriction endonuclease-like"/>
    <property type="match status" value="1"/>
</dbReference>
<dbReference type="InterPro" id="IPR027417">
    <property type="entry name" value="P-loop_NTPase"/>
</dbReference>
<keyword evidence="10 13" id="KW-0413">Isomerase</keyword>
<proteinExistence type="inferred from homology"/>
<dbReference type="InterPro" id="IPR000212">
    <property type="entry name" value="DNA_helicase_UvrD/REP"/>
</dbReference>
<evidence type="ECO:0000256" key="10">
    <source>
        <dbReference type="ARBA" id="ARBA00023235"/>
    </source>
</evidence>
<dbReference type="Gene3D" id="3.40.50.300">
    <property type="entry name" value="P-loop containing nucleotide triphosphate hydrolases"/>
    <property type="match status" value="4"/>
</dbReference>
<dbReference type="InterPro" id="IPR038726">
    <property type="entry name" value="PDDEXK_AddAB-type"/>
</dbReference>
<dbReference type="PANTHER" id="PTHR11070:SF48">
    <property type="entry name" value="ATP-DEPENDENT HELICASE_NUCLEASE SUBUNIT A"/>
    <property type="match status" value="1"/>
</dbReference>
<reference evidence="18" key="1">
    <citation type="submission" date="2017-02" db="EMBL/GenBank/DDBJ databases">
        <authorList>
            <person name="Dridi B."/>
        </authorList>
    </citation>
    <scope>NUCLEOTIDE SEQUENCE [LARGE SCALE GENOMIC DNA]</scope>
    <source>
        <strain evidence="18">bH819</strain>
    </source>
</reference>
<evidence type="ECO:0000256" key="3">
    <source>
        <dbReference type="ARBA" id="ARBA00022763"/>
    </source>
</evidence>
<evidence type="ECO:0000256" key="6">
    <source>
        <dbReference type="ARBA" id="ARBA00022839"/>
    </source>
</evidence>
<dbReference type="RefSeq" id="WP_086952775.1">
    <property type="nucleotide sequence ID" value="NZ_FWFD01000020.1"/>
</dbReference>
<dbReference type="GO" id="GO:0008408">
    <property type="term" value="F:3'-5' exonuclease activity"/>
    <property type="evidence" value="ECO:0007669"/>
    <property type="project" value="UniProtKB-UniRule"/>
</dbReference>
<dbReference type="EC" id="3.1.-.-" evidence="13"/>
<keyword evidence="3 13" id="KW-0227">DNA damage</keyword>